<keyword evidence="3" id="KW-0808">Transferase</keyword>
<dbReference type="AlphaFoldDB" id="A0AA87ZSD3"/>
<keyword evidence="2" id="KW-0328">Glycosyltransferase</keyword>
<dbReference type="InterPro" id="IPR002213">
    <property type="entry name" value="UDP_glucos_trans"/>
</dbReference>
<comment type="caution">
    <text evidence="4">The sequence shown here is derived from an EMBL/GenBank/DDBJ whole genome shotgun (WGS) entry which is preliminary data.</text>
</comment>
<keyword evidence="5" id="KW-1185">Reference proteome</keyword>
<dbReference type="Proteomes" id="UP001187192">
    <property type="component" value="Unassembled WGS sequence"/>
</dbReference>
<dbReference type="Gene3D" id="3.40.50.2000">
    <property type="entry name" value="Glycogen Phosphorylase B"/>
    <property type="match status" value="3"/>
</dbReference>
<reference evidence="4" key="1">
    <citation type="submission" date="2023-07" db="EMBL/GenBank/DDBJ databases">
        <title>draft genome sequence of fig (Ficus carica).</title>
        <authorList>
            <person name="Takahashi T."/>
            <person name="Nishimura K."/>
        </authorList>
    </citation>
    <scope>NUCLEOTIDE SEQUENCE</scope>
</reference>
<dbReference type="CDD" id="cd03784">
    <property type="entry name" value="GT1_Gtf-like"/>
    <property type="match status" value="1"/>
</dbReference>
<dbReference type="Pfam" id="PF00201">
    <property type="entry name" value="UDPGT"/>
    <property type="match status" value="1"/>
</dbReference>
<name>A0AA87ZSD3_FICCA</name>
<dbReference type="GO" id="GO:0035251">
    <property type="term" value="F:UDP-glucosyltransferase activity"/>
    <property type="evidence" value="ECO:0007669"/>
    <property type="project" value="TreeGrafter"/>
</dbReference>
<evidence type="ECO:0000313" key="4">
    <source>
        <dbReference type="EMBL" id="GMN37680.1"/>
    </source>
</evidence>
<evidence type="ECO:0000313" key="5">
    <source>
        <dbReference type="Proteomes" id="UP001187192"/>
    </source>
</evidence>
<dbReference type="SUPFAM" id="SSF53756">
    <property type="entry name" value="UDP-Glycosyltransferase/glycogen phosphorylase"/>
    <property type="match status" value="1"/>
</dbReference>
<proteinExistence type="inferred from homology"/>
<dbReference type="EMBL" id="BTGU01000007">
    <property type="protein sequence ID" value="GMN37680.1"/>
    <property type="molecule type" value="Genomic_DNA"/>
</dbReference>
<evidence type="ECO:0000256" key="2">
    <source>
        <dbReference type="ARBA" id="ARBA00022676"/>
    </source>
</evidence>
<dbReference type="PANTHER" id="PTHR48047:SF45">
    <property type="entry name" value="SCOPOLETIN GLUCOSYLTRANSFERASE-LIKE"/>
    <property type="match status" value="1"/>
</dbReference>
<protein>
    <submittedName>
        <fullName evidence="4">Uncharacterized protein</fullName>
    </submittedName>
</protein>
<dbReference type="PANTHER" id="PTHR48047">
    <property type="entry name" value="GLYCOSYLTRANSFERASE"/>
    <property type="match status" value="1"/>
</dbReference>
<evidence type="ECO:0000256" key="1">
    <source>
        <dbReference type="ARBA" id="ARBA00009995"/>
    </source>
</evidence>
<accession>A0AA87ZSD3</accession>
<evidence type="ECO:0000256" key="3">
    <source>
        <dbReference type="ARBA" id="ARBA00022679"/>
    </source>
</evidence>
<comment type="similarity">
    <text evidence="1">Belongs to the UDP-glycosyltransferase family.</text>
</comment>
<sequence>MSRQLHICFFPLMAQGHMIPIINMAQLFASRGLKTTIITTPFNAELHSDTINDSQNIGLDITILVIKFPCADTGMPQGRESPDVAAKLDIPRIVFHGTGFFSLCASLSVLEYEPHEKVESDSEPFVFPNLPDEVILIRKQLPPFYELEPDYADHYSMVLGRKAWHIGPILLLMDKIGGKGKWGRSRGFGDEHEFLKWLDLKEANSVVYICFGSMSSFSDAQLMEIAMGLEASGKQFIWVVKKERKEGVRGE</sequence>
<gene>
    <name evidence="4" type="ORF">TIFTF001_007021</name>
</gene>
<organism evidence="4 5">
    <name type="scientific">Ficus carica</name>
    <name type="common">Common fig</name>
    <dbReference type="NCBI Taxonomy" id="3494"/>
    <lineage>
        <taxon>Eukaryota</taxon>
        <taxon>Viridiplantae</taxon>
        <taxon>Streptophyta</taxon>
        <taxon>Embryophyta</taxon>
        <taxon>Tracheophyta</taxon>
        <taxon>Spermatophyta</taxon>
        <taxon>Magnoliopsida</taxon>
        <taxon>eudicotyledons</taxon>
        <taxon>Gunneridae</taxon>
        <taxon>Pentapetalae</taxon>
        <taxon>rosids</taxon>
        <taxon>fabids</taxon>
        <taxon>Rosales</taxon>
        <taxon>Moraceae</taxon>
        <taxon>Ficeae</taxon>
        <taxon>Ficus</taxon>
    </lineage>
</organism>